<dbReference type="GO" id="GO:0000309">
    <property type="term" value="F:nicotinamide-nucleotide adenylyltransferase activity"/>
    <property type="evidence" value="ECO:0007669"/>
    <property type="project" value="TreeGrafter"/>
</dbReference>
<evidence type="ECO:0000313" key="2">
    <source>
        <dbReference type="Proteomes" id="UP000781932"/>
    </source>
</evidence>
<keyword evidence="1" id="KW-0548">Nucleotidyltransferase</keyword>
<protein>
    <submittedName>
        <fullName evidence="1">Cytidylyltransferase</fullName>
    </submittedName>
</protein>
<organism evidence="1 2">
    <name type="scientific">Colletotrichum karsti</name>
    <dbReference type="NCBI Taxonomy" id="1095194"/>
    <lineage>
        <taxon>Eukaryota</taxon>
        <taxon>Fungi</taxon>
        <taxon>Dikarya</taxon>
        <taxon>Ascomycota</taxon>
        <taxon>Pezizomycotina</taxon>
        <taxon>Sordariomycetes</taxon>
        <taxon>Hypocreomycetidae</taxon>
        <taxon>Glomerellales</taxon>
        <taxon>Glomerellaceae</taxon>
        <taxon>Colletotrichum</taxon>
        <taxon>Colletotrichum boninense species complex</taxon>
    </lineage>
</organism>
<dbReference type="GO" id="GO:0005737">
    <property type="term" value="C:cytoplasm"/>
    <property type="evidence" value="ECO:0007669"/>
    <property type="project" value="TreeGrafter"/>
</dbReference>
<sequence length="299" mass="33112">MSQQETMSRKALTAFFSRSLASFQTSNVPLRILCTLPHRNDTTTHPAPRSPPPSLKRLVVLDSSFNPPTRAHLRMAASAVRAAAGDDDDEGARLLLLLAVNNADKKPKPVAFPTRLGLMCAFAEDLLEDVGGAGVEVDLGLTTMPFFHDKARAVAEAGVYPREVEQVYLAGFDTLIRIFNPKYYGEASDEGERPIRRALDPFLGRSRLRVTMRVDDEWGGEKEQVGYLEKLRDGGLEEVGGRREWGERVEMVSGEGEVVVSSTKVREAARTGDGVVLEGLLGRRVREWVLEEGLYREDE</sequence>
<keyword evidence="2" id="KW-1185">Reference proteome</keyword>
<dbReference type="EMBL" id="JAATWM020000026">
    <property type="protein sequence ID" value="KAF9874543.1"/>
    <property type="molecule type" value="Genomic_DNA"/>
</dbReference>
<dbReference type="GO" id="GO:0016887">
    <property type="term" value="F:ATP hydrolysis activity"/>
    <property type="evidence" value="ECO:0007669"/>
    <property type="project" value="TreeGrafter"/>
</dbReference>
<dbReference type="PANTHER" id="PTHR31285">
    <property type="entry name" value="NICOTINAMIDE MONONUCLEOTIDE ADENYLYLTRANSFERASE"/>
    <property type="match status" value="1"/>
</dbReference>
<dbReference type="Gene3D" id="3.40.50.620">
    <property type="entry name" value="HUPs"/>
    <property type="match status" value="1"/>
</dbReference>
<dbReference type="OrthoDB" id="5591297at2759"/>
<dbReference type="InterPro" id="IPR014729">
    <property type="entry name" value="Rossmann-like_a/b/a_fold"/>
</dbReference>
<dbReference type="SUPFAM" id="SSF52374">
    <property type="entry name" value="Nucleotidylyl transferase"/>
    <property type="match status" value="1"/>
</dbReference>
<dbReference type="PANTHER" id="PTHR31285:SF0">
    <property type="entry name" value="NICOTINAMIDE MONONUCLEOTIDE ADENYLYLTRANSFERASE"/>
    <property type="match status" value="1"/>
</dbReference>
<dbReference type="GO" id="GO:0005634">
    <property type="term" value="C:nucleus"/>
    <property type="evidence" value="ECO:0007669"/>
    <property type="project" value="TreeGrafter"/>
</dbReference>
<reference evidence="1" key="2">
    <citation type="submission" date="2020-11" db="EMBL/GenBank/DDBJ databases">
        <title>Whole genome sequencing of Colletotrichum sp.</title>
        <authorList>
            <person name="Li H."/>
        </authorList>
    </citation>
    <scope>NUCLEOTIDE SEQUENCE</scope>
    <source>
        <strain evidence="1">CkLH20</strain>
    </source>
</reference>
<accession>A0A9P6LIF4</accession>
<dbReference type="Proteomes" id="UP000781932">
    <property type="component" value="Unassembled WGS sequence"/>
</dbReference>
<gene>
    <name evidence="1" type="ORF">CkaCkLH20_08106</name>
</gene>
<comment type="caution">
    <text evidence="1">The sequence shown here is derived from an EMBL/GenBank/DDBJ whole genome shotgun (WGS) entry which is preliminary data.</text>
</comment>
<dbReference type="AlphaFoldDB" id="A0A9P6LIF4"/>
<evidence type="ECO:0000313" key="1">
    <source>
        <dbReference type="EMBL" id="KAF9874543.1"/>
    </source>
</evidence>
<name>A0A9P6LIF4_9PEZI</name>
<keyword evidence="1" id="KW-0808">Transferase</keyword>
<dbReference type="GeneID" id="62163895"/>
<proteinExistence type="predicted"/>
<dbReference type="RefSeq" id="XP_038744004.1">
    <property type="nucleotide sequence ID" value="XM_038890821.1"/>
</dbReference>
<reference evidence="1" key="1">
    <citation type="submission" date="2020-03" db="EMBL/GenBank/DDBJ databases">
        <authorList>
            <person name="He L."/>
        </authorList>
    </citation>
    <scope>NUCLEOTIDE SEQUENCE</scope>
    <source>
        <strain evidence="1">CkLH20</strain>
    </source>
</reference>